<evidence type="ECO:0000313" key="2">
    <source>
        <dbReference type="Proteomes" id="UP001500945"/>
    </source>
</evidence>
<dbReference type="EMBL" id="BAABGM010000014">
    <property type="protein sequence ID" value="GAA4406775.1"/>
    <property type="molecule type" value="Genomic_DNA"/>
</dbReference>
<accession>A0ABP8KHE7</accession>
<sequence length="144" mass="15010">MHVGIAGSYGQLFQGAGESELVQGSGSKPFNDPSDIGHRGLSRGTQLEQFCIGVFEAVPAVAQLVDFECEAGQRRPEPVVQVAAEPSSLFLSRQDQPVLRGAQRVDQAGGVDDAPELARDVGEQPSVPVAQVVAAGPEQGAFSP</sequence>
<name>A0ABP8KHE7_9MICO</name>
<gene>
    <name evidence="1" type="ORF">GCM10023168_22090</name>
</gene>
<dbReference type="Proteomes" id="UP001500945">
    <property type="component" value="Unassembled WGS sequence"/>
</dbReference>
<protein>
    <submittedName>
        <fullName evidence="1">Uncharacterized protein</fullName>
    </submittedName>
</protein>
<comment type="caution">
    <text evidence="1">The sequence shown here is derived from an EMBL/GenBank/DDBJ whole genome shotgun (WGS) entry which is preliminary data.</text>
</comment>
<reference evidence="2" key="1">
    <citation type="journal article" date="2019" name="Int. J. Syst. Evol. Microbiol.">
        <title>The Global Catalogue of Microorganisms (GCM) 10K type strain sequencing project: providing services to taxonomists for standard genome sequencing and annotation.</title>
        <authorList>
            <consortium name="The Broad Institute Genomics Platform"/>
            <consortium name="The Broad Institute Genome Sequencing Center for Infectious Disease"/>
            <person name="Wu L."/>
            <person name="Ma J."/>
        </authorList>
    </citation>
    <scope>NUCLEOTIDE SEQUENCE [LARGE SCALE GENOMIC DNA]</scope>
    <source>
        <strain evidence="2">JCM 17809</strain>
    </source>
</reference>
<organism evidence="1 2">
    <name type="scientific">Fodinibacter luteus</name>
    <dbReference type="NCBI Taxonomy" id="552064"/>
    <lineage>
        <taxon>Bacteria</taxon>
        <taxon>Bacillati</taxon>
        <taxon>Actinomycetota</taxon>
        <taxon>Actinomycetes</taxon>
        <taxon>Micrococcales</taxon>
        <taxon>Intrasporangiaceae</taxon>
        <taxon>Fodinibacter (ex Wang et al. 2009)</taxon>
    </lineage>
</organism>
<evidence type="ECO:0000313" key="1">
    <source>
        <dbReference type="EMBL" id="GAA4406775.1"/>
    </source>
</evidence>
<proteinExistence type="predicted"/>
<keyword evidence="2" id="KW-1185">Reference proteome</keyword>